<dbReference type="SUPFAM" id="SSF81301">
    <property type="entry name" value="Nucleotidyltransferase"/>
    <property type="match status" value="1"/>
</dbReference>
<dbReference type="EMBL" id="PFIC01000001">
    <property type="protein sequence ID" value="PIX18060.1"/>
    <property type="molecule type" value="Genomic_DNA"/>
</dbReference>
<dbReference type="AlphaFoldDB" id="A0A2M7JFB3"/>
<comment type="caution">
    <text evidence="2">The sequence shown here is derived from an EMBL/GenBank/DDBJ whole genome shotgun (WGS) entry which is preliminary data.</text>
</comment>
<dbReference type="PANTHER" id="PTHR33933:SF1">
    <property type="entry name" value="PROTEIN ADENYLYLTRANSFERASE MNTA-RELATED"/>
    <property type="match status" value="1"/>
</dbReference>
<dbReference type="Proteomes" id="UP000229297">
    <property type="component" value="Unassembled WGS sequence"/>
</dbReference>
<dbReference type="GO" id="GO:0016779">
    <property type="term" value="F:nucleotidyltransferase activity"/>
    <property type="evidence" value="ECO:0007669"/>
    <property type="project" value="InterPro"/>
</dbReference>
<dbReference type="InterPro" id="IPR002934">
    <property type="entry name" value="Polymerase_NTP_transf_dom"/>
</dbReference>
<reference evidence="3" key="1">
    <citation type="submission" date="2017-09" db="EMBL/GenBank/DDBJ databases">
        <title>Depth-based differentiation of microbial function through sediment-hosted aquifers and enrichment of novel symbionts in the deep terrestrial subsurface.</title>
        <authorList>
            <person name="Probst A.J."/>
            <person name="Ladd B."/>
            <person name="Jarett J.K."/>
            <person name="Geller-Mcgrath D.E."/>
            <person name="Sieber C.M.K."/>
            <person name="Emerson J.B."/>
            <person name="Anantharaman K."/>
            <person name="Thomas B.C."/>
            <person name="Malmstrom R."/>
            <person name="Stieglmeier M."/>
            <person name="Klingl A."/>
            <person name="Woyke T."/>
            <person name="Ryan C.M."/>
            <person name="Banfield J.F."/>
        </authorList>
    </citation>
    <scope>NUCLEOTIDE SEQUENCE [LARGE SCALE GENOMIC DNA]</scope>
</reference>
<dbReference type="Pfam" id="PF01909">
    <property type="entry name" value="NTP_transf_2"/>
    <property type="match status" value="1"/>
</dbReference>
<organism evidence="2 3">
    <name type="scientific">Candidatus Desantisbacteria bacterium CG_4_8_14_3_um_filter_40_12</name>
    <dbReference type="NCBI Taxonomy" id="1974545"/>
    <lineage>
        <taxon>Bacteria</taxon>
        <taxon>Candidatus Desantisiibacteriota</taxon>
    </lineage>
</organism>
<sequence>MKLFEEWQDRNEQGAKILKRCKAVLCDIVPNAELILYGSSARGKIDHESDIDILVLVNTLVDWNLTDTIRNAIYDISLEENVVISTIIREKSLWMSPDYCLLPLYQNINREGVMVK</sequence>
<protein>
    <submittedName>
        <fullName evidence="2">Nucleotidyltransferase domain-containing protein</fullName>
    </submittedName>
</protein>
<evidence type="ECO:0000313" key="3">
    <source>
        <dbReference type="Proteomes" id="UP000229297"/>
    </source>
</evidence>
<dbReference type="Gene3D" id="3.30.460.10">
    <property type="entry name" value="Beta Polymerase, domain 2"/>
    <property type="match status" value="1"/>
</dbReference>
<dbReference type="InterPro" id="IPR052548">
    <property type="entry name" value="Type_VII_TA_antitoxin"/>
</dbReference>
<proteinExistence type="predicted"/>
<name>A0A2M7JFB3_9BACT</name>
<evidence type="ECO:0000313" key="2">
    <source>
        <dbReference type="EMBL" id="PIX18060.1"/>
    </source>
</evidence>
<gene>
    <name evidence="2" type="ORF">COZ71_00015</name>
</gene>
<feature type="domain" description="Polymerase nucleotidyl transferase" evidence="1">
    <location>
        <begin position="18"/>
        <end position="64"/>
    </location>
</feature>
<dbReference type="CDD" id="cd05403">
    <property type="entry name" value="NT_KNTase_like"/>
    <property type="match status" value="1"/>
</dbReference>
<dbReference type="PANTHER" id="PTHR33933">
    <property type="entry name" value="NUCLEOTIDYLTRANSFERASE"/>
    <property type="match status" value="1"/>
</dbReference>
<evidence type="ECO:0000259" key="1">
    <source>
        <dbReference type="Pfam" id="PF01909"/>
    </source>
</evidence>
<dbReference type="InterPro" id="IPR043519">
    <property type="entry name" value="NT_sf"/>
</dbReference>
<keyword evidence="2" id="KW-0808">Transferase</keyword>
<accession>A0A2M7JFB3</accession>